<dbReference type="Gene3D" id="3.30.200.20">
    <property type="entry name" value="Phosphorylase Kinase, domain 1"/>
    <property type="match status" value="1"/>
</dbReference>
<dbReference type="InterPro" id="IPR016477">
    <property type="entry name" value="Fructo-/Ketosamine-3-kinase"/>
</dbReference>
<dbReference type="PANTHER" id="PTHR12149">
    <property type="entry name" value="FRUCTOSAMINE 3 KINASE-RELATED PROTEIN"/>
    <property type="match status" value="1"/>
</dbReference>
<dbReference type="Pfam" id="PF03881">
    <property type="entry name" value="Fructosamin_kin"/>
    <property type="match status" value="1"/>
</dbReference>
<name>A0ABV8JII0_9BACL</name>
<evidence type="ECO:0000313" key="3">
    <source>
        <dbReference type="Proteomes" id="UP001595843"/>
    </source>
</evidence>
<dbReference type="RefSeq" id="WP_380706171.1">
    <property type="nucleotide sequence ID" value="NZ_JBHSAP010000018.1"/>
</dbReference>
<organism evidence="2 3">
    <name type="scientific">Salinithrix halophila</name>
    <dbReference type="NCBI Taxonomy" id="1485204"/>
    <lineage>
        <taxon>Bacteria</taxon>
        <taxon>Bacillati</taxon>
        <taxon>Bacillota</taxon>
        <taxon>Bacilli</taxon>
        <taxon>Bacillales</taxon>
        <taxon>Thermoactinomycetaceae</taxon>
        <taxon>Salinithrix</taxon>
    </lineage>
</organism>
<comment type="similarity">
    <text evidence="1">Belongs to the fructosamine kinase family.</text>
</comment>
<sequence>MLSGTLKRMVEETIGSPVLHPHPVSGGEISDAFRLETEEGRYFLKVRKKAPAGLFAVEAAGLTKLDVSDQIRIPRVIAHGITEEDKTGWILLEWLESDPQTPSPQAAEDLGRGLAEIHRTTAPSFGLEHDNFIGTLPQKNGYLEEWTTFYRERRLRPQIERARRQNRLPSARERGLTRLMDRLDEWIGYPEIQPSLLHGDLWGGNWIIDKEGVPCLIDPATYYGHREVDLAFTQLFGGFPAAFYDAYQEAWPLDPGFEDRKPLYQLFYLLVHLNIFGESYGNGVDQVWKRFAGE</sequence>
<accession>A0ABV8JII0</accession>
<dbReference type="PIRSF" id="PIRSF006221">
    <property type="entry name" value="Ketosamine-3-kinase"/>
    <property type="match status" value="1"/>
</dbReference>
<dbReference type="Proteomes" id="UP001595843">
    <property type="component" value="Unassembled WGS sequence"/>
</dbReference>
<dbReference type="EMBL" id="JBHSAP010000018">
    <property type="protein sequence ID" value="MFC4078363.1"/>
    <property type="molecule type" value="Genomic_DNA"/>
</dbReference>
<evidence type="ECO:0000313" key="2">
    <source>
        <dbReference type="EMBL" id="MFC4078363.1"/>
    </source>
</evidence>
<reference evidence="3" key="1">
    <citation type="journal article" date="2019" name="Int. J. Syst. Evol. Microbiol.">
        <title>The Global Catalogue of Microorganisms (GCM) 10K type strain sequencing project: providing services to taxonomists for standard genome sequencing and annotation.</title>
        <authorList>
            <consortium name="The Broad Institute Genomics Platform"/>
            <consortium name="The Broad Institute Genome Sequencing Center for Infectious Disease"/>
            <person name="Wu L."/>
            <person name="Ma J."/>
        </authorList>
    </citation>
    <scope>NUCLEOTIDE SEQUENCE [LARGE SCALE GENOMIC DNA]</scope>
    <source>
        <strain evidence="3">IBRC-M 10813</strain>
    </source>
</reference>
<keyword evidence="3" id="KW-1185">Reference proteome</keyword>
<dbReference type="GO" id="GO:0016301">
    <property type="term" value="F:kinase activity"/>
    <property type="evidence" value="ECO:0007669"/>
    <property type="project" value="UniProtKB-KW"/>
</dbReference>
<proteinExistence type="inferred from homology"/>
<evidence type="ECO:0000256" key="1">
    <source>
        <dbReference type="PIRNR" id="PIRNR006221"/>
    </source>
</evidence>
<keyword evidence="1 2" id="KW-0418">Kinase</keyword>
<dbReference type="Gene3D" id="3.90.1200.10">
    <property type="match status" value="1"/>
</dbReference>
<gene>
    <name evidence="2" type="ORF">ACFOUO_16315</name>
</gene>
<dbReference type="PANTHER" id="PTHR12149:SF8">
    <property type="entry name" value="PROTEIN-RIBULOSAMINE 3-KINASE"/>
    <property type="match status" value="1"/>
</dbReference>
<keyword evidence="1" id="KW-0808">Transferase</keyword>
<dbReference type="InterPro" id="IPR011009">
    <property type="entry name" value="Kinase-like_dom_sf"/>
</dbReference>
<comment type="caution">
    <text evidence="2">The sequence shown here is derived from an EMBL/GenBank/DDBJ whole genome shotgun (WGS) entry which is preliminary data.</text>
</comment>
<dbReference type="SUPFAM" id="SSF56112">
    <property type="entry name" value="Protein kinase-like (PK-like)"/>
    <property type="match status" value="1"/>
</dbReference>
<protein>
    <submittedName>
        <fullName evidence="2">Fructosamine kinase family protein</fullName>
    </submittedName>
</protein>